<keyword evidence="3" id="KW-0808">Transferase</keyword>
<dbReference type="InterPro" id="IPR036366">
    <property type="entry name" value="PGBDSf"/>
</dbReference>
<keyword evidence="6 7" id="KW-0961">Cell wall biogenesis/degradation</keyword>
<dbReference type="Gene3D" id="2.40.440.10">
    <property type="entry name" value="L,D-transpeptidase catalytic domain-like"/>
    <property type="match status" value="1"/>
</dbReference>
<dbReference type="InterPro" id="IPR052905">
    <property type="entry name" value="LD-transpeptidase_YkuD-like"/>
</dbReference>
<evidence type="ECO:0000256" key="8">
    <source>
        <dbReference type="SAM" id="Phobius"/>
    </source>
</evidence>
<gene>
    <name evidence="10" type="ORF">AV942_12570</name>
</gene>
<evidence type="ECO:0000313" key="10">
    <source>
        <dbReference type="EMBL" id="AMJ79070.1"/>
    </source>
</evidence>
<dbReference type="PANTHER" id="PTHR41533:SF1">
    <property type="entry name" value="L,D-TRANSPEPTIDASE YCBB-RELATED"/>
    <property type="match status" value="1"/>
</dbReference>
<keyword evidence="4 7" id="KW-0133">Cell shape</keyword>
<dbReference type="Proteomes" id="UP000061468">
    <property type="component" value="Chromosome"/>
</dbReference>
<dbReference type="PANTHER" id="PTHR41533">
    <property type="entry name" value="L,D-TRANSPEPTIDASE HI_1667-RELATED"/>
    <property type="match status" value="1"/>
</dbReference>
<name>A0AAC8XKI4_9ALTE</name>
<organism evidence="10 11">
    <name type="scientific">Alteromonas mediterranea</name>
    <dbReference type="NCBI Taxonomy" id="314275"/>
    <lineage>
        <taxon>Bacteria</taxon>
        <taxon>Pseudomonadati</taxon>
        <taxon>Pseudomonadota</taxon>
        <taxon>Gammaproteobacteria</taxon>
        <taxon>Alteromonadales</taxon>
        <taxon>Alteromonadaceae</taxon>
        <taxon>Alteromonas/Salinimonas group</taxon>
        <taxon>Alteromonas</taxon>
    </lineage>
</organism>
<keyword evidence="8" id="KW-1133">Transmembrane helix</keyword>
<evidence type="ECO:0000256" key="4">
    <source>
        <dbReference type="ARBA" id="ARBA00022960"/>
    </source>
</evidence>
<dbReference type="EMBL" id="CP013928">
    <property type="protein sequence ID" value="AMJ79070.1"/>
    <property type="molecule type" value="Genomic_DNA"/>
</dbReference>
<dbReference type="GO" id="GO:0016740">
    <property type="term" value="F:transferase activity"/>
    <property type="evidence" value="ECO:0007669"/>
    <property type="project" value="UniProtKB-KW"/>
</dbReference>
<dbReference type="SUPFAM" id="SSF141523">
    <property type="entry name" value="L,D-transpeptidase catalytic domain-like"/>
    <property type="match status" value="1"/>
</dbReference>
<evidence type="ECO:0000313" key="11">
    <source>
        <dbReference type="Proteomes" id="UP000061468"/>
    </source>
</evidence>
<dbReference type="AlphaFoldDB" id="A0AAC8XKI4"/>
<accession>A0AAC8XKI4</accession>
<dbReference type="RefSeq" id="WP_015067537.1">
    <property type="nucleotide sequence ID" value="NZ_CP013928.1"/>
</dbReference>
<dbReference type="GO" id="GO:0008360">
    <property type="term" value="P:regulation of cell shape"/>
    <property type="evidence" value="ECO:0007669"/>
    <property type="project" value="UniProtKB-UniRule"/>
</dbReference>
<evidence type="ECO:0000256" key="7">
    <source>
        <dbReference type="PROSITE-ProRule" id="PRU01373"/>
    </source>
</evidence>
<dbReference type="GO" id="GO:0071555">
    <property type="term" value="P:cell wall organization"/>
    <property type="evidence" value="ECO:0007669"/>
    <property type="project" value="UniProtKB-UniRule"/>
</dbReference>
<reference evidence="10 11" key="1">
    <citation type="submission" date="2015-12" db="EMBL/GenBank/DDBJ databases">
        <title>Intraspecies pangenome expansion in the marine bacterium Alteromonas.</title>
        <authorList>
            <person name="Lopez-Perez M."/>
            <person name="Rodriguez-Valera F."/>
        </authorList>
    </citation>
    <scope>NUCLEOTIDE SEQUENCE [LARGE SCALE GENOMIC DNA]</scope>
    <source>
        <strain evidence="10 11">UM8</strain>
    </source>
</reference>
<comment type="pathway">
    <text evidence="1 7">Cell wall biogenesis; peptidoglycan biosynthesis.</text>
</comment>
<dbReference type="InterPro" id="IPR036365">
    <property type="entry name" value="PGBD-like_sf"/>
</dbReference>
<feature type="domain" description="L,D-TPase catalytic" evidence="9">
    <location>
        <begin position="224"/>
        <end position="402"/>
    </location>
</feature>
<evidence type="ECO:0000256" key="5">
    <source>
        <dbReference type="ARBA" id="ARBA00022984"/>
    </source>
</evidence>
<dbReference type="SUPFAM" id="SSF47090">
    <property type="entry name" value="PGBD-like"/>
    <property type="match status" value="1"/>
</dbReference>
<dbReference type="InterPro" id="IPR005490">
    <property type="entry name" value="LD_TPept_cat_dom"/>
</dbReference>
<sequence length="462" mass="52133">METEHRAVKHTDQLLHSNQLEVNASGRFLAPKKRTSSIAKKLIIAAASFWLPLVGVASTVSTSSPKALEQTSNNSVLQTQLKQMKSAYAFYSSIAQQGGWEALNEDLLLKHGALRKASADATPIYSEEEAQAVSALVARLGREYTSIDTNCTYALTATHSKPCVFDKDVENAVRDFQRRHGLLVDGVVGKKTLAALNVSADEKAQQLALNITRLEMFEEKDSDAYVLVNIPEFRLRYISKGRVKATKDVVVGKPSWATPSFSDHIEKFVVNPEWRIPLSIATKEIAPKVADNPHYLEENNIVIRRNSFVDDELVDPNTIDWENMKPYQFDHFLVKLPNEKNPLGKVKYLFPNRHAVYVHDTPYQQWFKETNRAASHGCIRLEDPFSLAQLIAEEQGVDSLMDNVISARELSQSKTFHLEEPLPIHLVYWTAWADENGKANFRNDIYQRDRRDAEALTQVASL</sequence>
<keyword evidence="8" id="KW-0812">Transmembrane</keyword>
<keyword evidence="5 7" id="KW-0573">Peptidoglycan synthesis</keyword>
<dbReference type="Pfam" id="PF03734">
    <property type="entry name" value="YkuD"/>
    <property type="match status" value="1"/>
</dbReference>
<evidence type="ECO:0000259" key="9">
    <source>
        <dbReference type="PROSITE" id="PS52029"/>
    </source>
</evidence>
<protein>
    <recommendedName>
        <fullName evidence="9">L,D-TPase catalytic domain-containing protein</fullName>
    </recommendedName>
</protein>
<dbReference type="GO" id="GO:0009252">
    <property type="term" value="P:peptidoglycan biosynthetic process"/>
    <property type="evidence" value="ECO:0007669"/>
    <property type="project" value="UniProtKB-KW"/>
</dbReference>
<evidence type="ECO:0000256" key="1">
    <source>
        <dbReference type="ARBA" id="ARBA00004752"/>
    </source>
</evidence>
<feature type="active site" description="Nucleophile" evidence="7">
    <location>
        <position position="378"/>
    </location>
</feature>
<dbReference type="InterPro" id="IPR038063">
    <property type="entry name" value="Transpep_catalytic_dom"/>
</dbReference>
<dbReference type="CDD" id="cd16913">
    <property type="entry name" value="YkuD_like"/>
    <property type="match status" value="1"/>
</dbReference>
<dbReference type="InterPro" id="IPR002477">
    <property type="entry name" value="Peptidoglycan-bd-like"/>
</dbReference>
<evidence type="ECO:0000256" key="3">
    <source>
        <dbReference type="ARBA" id="ARBA00022679"/>
    </source>
</evidence>
<evidence type="ECO:0000256" key="2">
    <source>
        <dbReference type="ARBA" id="ARBA00005992"/>
    </source>
</evidence>
<dbReference type="Pfam" id="PF01471">
    <property type="entry name" value="PG_binding_1"/>
    <property type="match status" value="1"/>
</dbReference>
<feature type="active site" description="Proton donor/acceptor" evidence="7">
    <location>
        <position position="359"/>
    </location>
</feature>
<feature type="transmembrane region" description="Helical" evidence="8">
    <location>
        <begin position="42"/>
        <end position="60"/>
    </location>
</feature>
<dbReference type="PROSITE" id="PS52029">
    <property type="entry name" value="LD_TPASE"/>
    <property type="match status" value="1"/>
</dbReference>
<dbReference type="Gene3D" id="1.10.101.10">
    <property type="entry name" value="PGBD-like superfamily/PGBD"/>
    <property type="match status" value="1"/>
</dbReference>
<keyword evidence="8" id="KW-0472">Membrane</keyword>
<proteinExistence type="inferred from homology"/>
<comment type="similarity">
    <text evidence="2">Belongs to the YkuD family.</text>
</comment>
<dbReference type="GO" id="GO:0004180">
    <property type="term" value="F:carboxypeptidase activity"/>
    <property type="evidence" value="ECO:0007669"/>
    <property type="project" value="UniProtKB-ARBA"/>
</dbReference>
<evidence type="ECO:0000256" key="6">
    <source>
        <dbReference type="ARBA" id="ARBA00023316"/>
    </source>
</evidence>